<evidence type="ECO:0000313" key="2">
    <source>
        <dbReference type="EMBL" id="ETR70035.1"/>
    </source>
</evidence>
<gene>
    <name evidence="2" type="ORF">OMM_03533</name>
</gene>
<evidence type="ECO:0008006" key="4">
    <source>
        <dbReference type="Google" id="ProtNLM"/>
    </source>
</evidence>
<comment type="caution">
    <text evidence="2">The sequence shown here is derived from an EMBL/GenBank/DDBJ whole genome shotgun (WGS) entry which is preliminary data.</text>
</comment>
<reference evidence="3" key="1">
    <citation type="submission" date="2012-11" db="EMBL/GenBank/DDBJ databases">
        <authorList>
            <person name="Lucero-Rivera Y.E."/>
            <person name="Tovar-Ramirez D."/>
        </authorList>
    </citation>
    <scope>NUCLEOTIDE SEQUENCE [LARGE SCALE GENOMIC DNA]</scope>
    <source>
        <strain evidence="3">Araruama</strain>
    </source>
</reference>
<dbReference type="Proteomes" id="UP000189670">
    <property type="component" value="Unassembled WGS sequence"/>
</dbReference>
<dbReference type="InterPro" id="IPR008965">
    <property type="entry name" value="CBM2/CBM3_carb-bd_dom_sf"/>
</dbReference>
<sequence length="372" mass="40917">MRYNHFNILLCFIISTCLFAMPVNVKAYITFSSGGVKKQTDNYSNFSIIGEPIIANNFTSGPFTGSMGYIFQTIPKKTWQLSGQLSLTDQYGTAVVQAFESTDIEYLDPVDAYYYELITGITEIDFSLSLTEGTYLLRAFIDSNENLLFDKGESYIVITDPIAISEMNVDMPSPINIPPPPLSDAGISIDMDISTVGYENIVSTTHIESNCSASINDEKWIAVVGQNVDDLDTYQIEVNFDPDRLEFMTGVDGNPAGGIGNLLNMNEGTTIGFQAIEYRSGVINIANSIVGSNSDTAPEGTGILALLKFRILDDTPVNKLKINNAWFLNCSQVNEKSRSFLRVASIVIRSGIFPVMASQIIWIWVSLLITGL</sequence>
<dbReference type="EMBL" id="ATBP01000503">
    <property type="protein sequence ID" value="ETR70035.1"/>
    <property type="molecule type" value="Genomic_DNA"/>
</dbReference>
<accession>A0A1V1P5M1</accession>
<feature type="transmembrane region" description="Helical" evidence="1">
    <location>
        <begin position="346"/>
        <end position="369"/>
    </location>
</feature>
<dbReference type="CDD" id="cd08547">
    <property type="entry name" value="Type_II_cohesin"/>
    <property type="match status" value="1"/>
</dbReference>
<protein>
    <recommendedName>
        <fullName evidence="4">Cohesin domain-containing protein</fullName>
    </recommendedName>
</protein>
<organism evidence="2 3">
    <name type="scientific">Candidatus Magnetoglobus multicellularis str. Araruama</name>
    <dbReference type="NCBI Taxonomy" id="890399"/>
    <lineage>
        <taxon>Bacteria</taxon>
        <taxon>Pseudomonadati</taxon>
        <taxon>Thermodesulfobacteriota</taxon>
        <taxon>Desulfobacteria</taxon>
        <taxon>Desulfobacterales</taxon>
        <taxon>Desulfobacteraceae</taxon>
        <taxon>Candidatus Magnetoglobus</taxon>
    </lineage>
</organism>
<dbReference type="Gene3D" id="2.60.40.680">
    <property type="match status" value="1"/>
</dbReference>
<evidence type="ECO:0000256" key="1">
    <source>
        <dbReference type="SAM" id="Phobius"/>
    </source>
</evidence>
<dbReference type="GO" id="GO:0030246">
    <property type="term" value="F:carbohydrate binding"/>
    <property type="evidence" value="ECO:0007669"/>
    <property type="project" value="InterPro"/>
</dbReference>
<proteinExistence type="predicted"/>
<name>A0A1V1P5M1_9BACT</name>
<keyword evidence="1" id="KW-1133">Transmembrane helix</keyword>
<keyword evidence="1" id="KW-0812">Transmembrane</keyword>
<dbReference type="AlphaFoldDB" id="A0A1V1P5M1"/>
<dbReference type="SUPFAM" id="SSF49384">
    <property type="entry name" value="Carbohydrate-binding domain"/>
    <property type="match status" value="1"/>
</dbReference>
<keyword evidence="1" id="KW-0472">Membrane</keyword>
<evidence type="ECO:0000313" key="3">
    <source>
        <dbReference type="Proteomes" id="UP000189670"/>
    </source>
</evidence>